<dbReference type="InParanoid" id="I2H5I7"/>
<keyword evidence="1" id="KW-0689">Ribosomal protein</keyword>
<dbReference type="OrthoDB" id="2210at2759"/>
<gene>
    <name evidence="2" type="primary">TBLA0F00960</name>
    <name evidence="2" type="ORF">TBLA_0F00960</name>
</gene>
<dbReference type="GO" id="GO:0003735">
    <property type="term" value="F:structural constituent of ribosome"/>
    <property type="evidence" value="ECO:0007669"/>
    <property type="project" value="EnsemblFungi"/>
</dbReference>
<name>I2H5I7_HENB6</name>
<dbReference type="PANTHER" id="PTHR28066">
    <property type="entry name" value="37S RIBOSOMAL PROTEIN MRP10, MITOCHONDRIAL"/>
    <property type="match status" value="1"/>
</dbReference>
<dbReference type="PIRSF" id="PIRSF037706">
    <property type="entry name" value="MRP10"/>
    <property type="match status" value="1"/>
</dbReference>
<dbReference type="STRING" id="1071380.I2H5I7"/>
<keyword evidence="1" id="KW-0496">Mitochondrion</keyword>
<protein>
    <recommendedName>
        <fullName evidence="1">Small ribosomal subunit protein mS37</fullName>
    </recommendedName>
</protein>
<dbReference type="OMA" id="INYHAAR"/>
<sequence length="89" mass="10019">MPPPYKLPPLPRLKVKNPVHRVEPNTCIVIMSSLLQCWSSNGQDANQCAELVKQLKLCSATNKSVKPKRSNINYHTARLYPKVNGHPTE</sequence>
<comment type="subcellular location">
    <subcellularLocation>
        <location evidence="1">Mitochondrion</location>
    </subcellularLocation>
</comment>
<dbReference type="AlphaFoldDB" id="I2H5I7"/>
<dbReference type="InterPro" id="IPR017264">
    <property type="entry name" value="Ribosomal_mS37_fun"/>
</dbReference>
<dbReference type="KEGG" id="tbl:TBLA_0F00960"/>
<dbReference type="GO" id="GO:0032543">
    <property type="term" value="P:mitochondrial translation"/>
    <property type="evidence" value="ECO:0007669"/>
    <property type="project" value="EnsemblFungi"/>
</dbReference>
<reference evidence="2 3" key="1">
    <citation type="journal article" date="2011" name="Proc. Natl. Acad. Sci. U.S.A.">
        <title>Evolutionary erosion of yeast sex chromosomes by mating-type switching accidents.</title>
        <authorList>
            <person name="Gordon J.L."/>
            <person name="Armisen D."/>
            <person name="Proux-Wera E."/>
            <person name="Oheigeartaigh S.S."/>
            <person name="Byrne K.P."/>
            <person name="Wolfe K.H."/>
        </authorList>
    </citation>
    <scope>NUCLEOTIDE SEQUENCE [LARGE SCALE GENOMIC DNA]</scope>
    <source>
        <strain evidence="3">ATCC 34711 / CBS 6284 / DSM 70876 / NBRC 10599 / NRRL Y-10934 / UCD 77-7</strain>
    </source>
</reference>
<evidence type="ECO:0000313" key="2">
    <source>
        <dbReference type="EMBL" id="CCH61639.1"/>
    </source>
</evidence>
<dbReference type="PANTHER" id="PTHR28066:SF1">
    <property type="entry name" value="SMALL RIBOSOMAL SUBUNIT PROTEIN MS37"/>
    <property type="match status" value="1"/>
</dbReference>
<dbReference type="Proteomes" id="UP000002866">
    <property type="component" value="Chromosome 6"/>
</dbReference>
<dbReference type="eggNOG" id="ENOG502SBQ7">
    <property type="taxonomic scope" value="Eukaryota"/>
</dbReference>
<dbReference type="HOGENOM" id="CLU_162186_0_0_1"/>
<dbReference type="GeneID" id="14497084"/>
<dbReference type="RefSeq" id="XP_004181158.1">
    <property type="nucleotide sequence ID" value="XM_004181110.1"/>
</dbReference>
<comment type="function">
    <text evidence="1">Component of the mitochondrial ribosome (mitoribosome), a dedicated translation machinery responsible for the synthesis of mitochondrial genome-encoded proteins, including at least some of the essential transmembrane subunits of the mitochondrial respiratory chain. The mitoribosomes are attached to the mitochondrial inner membrane and translation products are cotranslationally integrated into the membrane.</text>
</comment>
<evidence type="ECO:0000256" key="1">
    <source>
        <dbReference type="PIRNR" id="PIRNR037706"/>
    </source>
</evidence>
<dbReference type="GO" id="GO:0005763">
    <property type="term" value="C:mitochondrial small ribosomal subunit"/>
    <property type="evidence" value="ECO:0007669"/>
    <property type="project" value="EnsemblFungi"/>
</dbReference>
<comment type="subunit">
    <text evidence="1">Component of the mitochondrial small ribosomal subunit.</text>
</comment>
<comment type="similarity">
    <text evidence="1">Belongs to the mitochondrion-specific ribosomal protein mS37 family.</text>
</comment>
<accession>I2H5I7</accession>
<organism evidence="2 3">
    <name type="scientific">Henningerozyma blattae (strain ATCC 34711 / CBS 6284 / DSM 70876 / NBRC 10599 / NRRL Y-10934 / UCD 77-7)</name>
    <name type="common">Yeast</name>
    <name type="synonym">Tetrapisispora blattae</name>
    <dbReference type="NCBI Taxonomy" id="1071380"/>
    <lineage>
        <taxon>Eukaryota</taxon>
        <taxon>Fungi</taxon>
        <taxon>Dikarya</taxon>
        <taxon>Ascomycota</taxon>
        <taxon>Saccharomycotina</taxon>
        <taxon>Saccharomycetes</taxon>
        <taxon>Saccharomycetales</taxon>
        <taxon>Saccharomycetaceae</taxon>
        <taxon>Henningerozyma</taxon>
    </lineage>
</organism>
<dbReference type="FunCoup" id="I2H5I7">
    <property type="interactions" value="125"/>
</dbReference>
<dbReference type="EMBL" id="HE806321">
    <property type="protein sequence ID" value="CCH61639.1"/>
    <property type="molecule type" value="Genomic_DNA"/>
</dbReference>
<keyword evidence="3" id="KW-1185">Reference proteome</keyword>
<evidence type="ECO:0000313" key="3">
    <source>
        <dbReference type="Proteomes" id="UP000002866"/>
    </source>
</evidence>
<keyword evidence="1" id="KW-0687">Ribonucleoprotein</keyword>
<proteinExistence type="inferred from homology"/>